<sequence length="451" mass="49428">MWISNIILLGVVVACSADTHNTSAIDPWTVAEEAILKEYDQNTNGDTQYTGVVVAFSADTHNTSVIDPWTVAEEAILKEYDQNTNGDTQYTECEIDSSEIGVCVKKSLCSSPTVDPVTTFTLRSLNTNSRSRRDVVPKADSQENQCGWMEICCPTANVITPSAKPPPSALGCGYGNPGAVSLREMNDRATSAVYADFPWMVALMVKKNTPTATFTDEYIGGGTIIHPSVVMTVAHKVDKVTDPGTLKCRAGEWNWATKNEQYQYQERDVARIIIHEKYDKVYIHYNVALLHLKSAFDLTNAPHIGVACLEKTLPRAGSLCYSMGWGKDTARNLNNTKVLKKLTLPLVAGDVCQEQYRASTLGKRYKLHKTLTCAGGEAGVDTCIGDGGAPLVCPIPDKLRLRYSVVGMVTYGLGCGKENEPGVYAKVPEFYDWVAKQMDMTLKLNASTFVY</sequence>
<dbReference type="InterPro" id="IPR001314">
    <property type="entry name" value="Peptidase_S1A"/>
</dbReference>
<dbReference type="AlphaFoldDB" id="A0A8J9YF90"/>
<proteinExistence type="inferred from homology"/>
<gene>
    <name evidence="5" type="ORF">BINO364_LOCUS15215</name>
</gene>
<dbReference type="OrthoDB" id="6261922at2759"/>
<feature type="domain" description="Peptidase S1" evidence="4">
    <location>
        <begin position="179"/>
        <end position="439"/>
    </location>
</feature>
<feature type="chain" id="PRO_5035482573" description="Peptidase S1 domain-containing protein" evidence="3">
    <location>
        <begin position="18"/>
        <end position="451"/>
    </location>
</feature>
<dbReference type="Pfam" id="PF00089">
    <property type="entry name" value="Trypsin"/>
    <property type="match status" value="1"/>
</dbReference>
<dbReference type="InterPro" id="IPR009003">
    <property type="entry name" value="Peptidase_S1_PA"/>
</dbReference>
<feature type="non-terminal residue" evidence="5">
    <location>
        <position position="451"/>
    </location>
</feature>
<keyword evidence="1" id="KW-1015">Disulfide bond</keyword>
<evidence type="ECO:0000256" key="2">
    <source>
        <dbReference type="ARBA" id="ARBA00024195"/>
    </source>
</evidence>
<dbReference type="SUPFAM" id="SSF50494">
    <property type="entry name" value="Trypsin-like serine proteases"/>
    <property type="match status" value="1"/>
</dbReference>
<dbReference type="PANTHER" id="PTHR24256">
    <property type="entry name" value="TRYPTASE-RELATED"/>
    <property type="match status" value="1"/>
</dbReference>
<evidence type="ECO:0000313" key="6">
    <source>
        <dbReference type="Proteomes" id="UP000838878"/>
    </source>
</evidence>
<feature type="signal peptide" evidence="3">
    <location>
        <begin position="1"/>
        <end position="17"/>
    </location>
</feature>
<evidence type="ECO:0000256" key="1">
    <source>
        <dbReference type="ARBA" id="ARBA00023157"/>
    </source>
</evidence>
<keyword evidence="3" id="KW-0732">Signal</keyword>
<dbReference type="InterPro" id="IPR001254">
    <property type="entry name" value="Trypsin_dom"/>
</dbReference>
<dbReference type="SMART" id="SM00020">
    <property type="entry name" value="Tryp_SPc"/>
    <property type="match status" value="1"/>
</dbReference>
<dbReference type="GO" id="GO:0004252">
    <property type="term" value="F:serine-type endopeptidase activity"/>
    <property type="evidence" value="ECO:0007669"/>
    <property type="project" value="InterPro"/>
</dbReference>
<organism evidence="5 6">
    <name type="scientific">Brenthis ino</name>
    <name type="common">lesser marbled fritillary</name>
    <dbReference type="NCBI Taxonomy" id="405034"/>
    <lineage>
        <taxon>Eukaryota</taxon>
        <taxon>Metazoa</taxon>
        <taxon>Ecdysozoa</taxon>
        <taxon>Arthropoda</taxon>
        <taxon>Hexapoda</taxon>
        <taxon>Insecta</taxon>
        <taxon>Pterygota</taxon>
        <taxon>Neoptera</taxon>
        <taxon>Endopterygota</taxon>
        <taxon>Lepidoptera</taxon>
        <taxon>Glossata</taxon>
        <taxon>Ditrysia</taxon>
        <taxon>Papilionoidea</taxon>
        <taxon>Nymphalidae</taxon>
        <taxon>Heliconiinae</taxon>
        <taxon>Argynnini</taxon>
        <taxon>Brenthis</taxon>
    </lineage>
</organism>
<dbReference type="CDD" id="cd00190">
    <property type="entry name" value="Tryp_SPc"/>
    <property type="match status" value="1"/>
</dbReference>
<name>A0A8J9YF90_9NEOP</name>
<dbReference type="InterPro" id="IPR043504">
    <property type="entry name" value="Peptidase_S1_PA_chymotrypsin"/>
</dbReference>
<dbReference type="Gene3D" id="2.40.10.10">
    <property type="entry name" value="Trypsin-like serine proteases"/>
    <property type="match status" value="1"/>
</dbReference>
<evidence type="ECO:0000313" key="5">
    <source>
        <dbReference type="EMBL" id="CAH0730209.1"/>
    </source>
</evidence>
<dbReference type="EMBL" id="OV170228">
    <property type="protein sequence ID" value="CAH0730209.1"/>
    <property type="molecule type" value="Genomic_DNA"/>
</dbReference>
<accession>A0A8J9YF90</accession>
<dbReference type="GO" id="GO:0006508">
    <property type="term" value="P:proteolysis"/>
    <property type="evidence" value="ECO:0007669"/>
    <property type="project" value="InterPro"/>
</dbReference>
<reference evidence="5" key="1">
    <citation type="submission" date="2021-12" db="EMBL/GenBank/DDBJ databases">
        <authorList>
            <person name="Martin H S."/>
        </authorList>
    </citation>
    <scope>NUCLEOTIDE SEQUENCE</scope>
</reference>
<dbReference type="PROSITE" id="PS50240">
    <property type="entry name" value="TRYPSIN_DOM"/>
    <property type="match status" value="1"/>
</dbReference>
<dbReference type="PRINTS" id="PR00722">
    <property type="entry name" value="CHYMOTRYPSIN"/>
</dbReference>
<comment type="similarity">
    <text evidence="2">Belongs to the peptidase S1 family. CLIP subfamily.</text>
</comment>
<evidence type="ECO:0000256" key="3">
    <source>
        <dbReference type="SAM" id="SignalP"/>
    </source>
</evidence>
<dbReference type="Proteomes" id="UP000838878">
    <property type="component" value="Chromosome 8"/>
</dbReference>
<keyword evidence="6" id="KW-1185">Reference proteome</keyword>
<dbReference type="InterPro" id="IPR051487">
    <property type="entry name" value="Ser/Thr_Proteases_Immune/Dev"/>
</dbReference>
<evidence type="ECO:0000259" key="4">
    <source>
        <dbReference type="PROSITE" id="PS50240"/>
    </source>
</evidence>
<protein>
    <recommendedName>
        <fullName evidence="4">Peptidase S1 domain-containing protein</fullName>
    </recommendedName>
</protein>